<dbReference type="InterPro" id="IPR036770">
    <property type="entry name" value="Ankyrin_rpt-contain_sf"/>
</dbReference>
<keyword evidence="1" id="KW-0812">Transmembrane</keyword>
<proteinExistence type="predicted"/>
<name>A0A3R7MHA0_PENVA</name>
<accession>A0A3R7MHA0</accession>
<keyword evidence="3" id="KW-1185">Reference proteome</keyword>
<evidence type="ECO:0000313" key="3">
    <source>
        <dbReference type="Proteomes" id="UP000283509"/>
    </source>
</evidence>
<dbReference type="EMBL" id="QCYY01000931">
    <property type="protein sequence ID" value="ROT81708.1"/>
    <property type="molecule type" value="Genomic_DNA"/>
</dbReference>
<organism evidence="2 3">
    <name type="scientific">Penaeus vannamei</name>
    <name type="common">Whiteleg shrimp</name>
    <name type="synonym">Litopenaeus vannamei</name>
    <dbReference type="NCBI Taxonomy" id="6689"/>
    <lineage>
        <taxon>Eukaryota</taxon>
        <taxon>Metazoa</taxon>
        <taxon>Ecdysozoa</taxon>
        <taxon>Arthropoda</taxon>
        <taxon>Crustacea</taxon>
        <taxon>Multicrustacea</taxon>
        <taxon>Malacostraca</taxon>
        <taxon>Eumalacostraca</taxon>
        <taxon>Eucarida</taxon>
        <taxon>Decapoda</taxon>
        <taxon>Dendrobranchiata</taxon>
        <taxon>Penaeoidea</taxon>
        <taxon>Penaeidae</taxon>
        <taxon>Penaeus</taxon>
    </lineage>
</organism>
<keyword evidence="1" id="KW-0472">Membrane</keyword>
<protein>
    <submittedName>
        <fullName evidence="2">Uncharacterized protein</fullName>
    </submittedName>
</protein>
<evidence type="ECO:0000256" key="1">
    <source>
        <dbReference type="SAM" id="Phobius"/>
    </source>
</evidence>
<dbReference type="OrthoDB" id="10575274at2759"/>
<gene>
    <name evidence="2" type="ORF">C7M84_025127</name>
</gene>
<reference evidence="2 3" key="1">
    <citation type="submission" date="2018-04" db="EMBL/GenBank/DDBJ databases">
        <authorList>
            <person name="Zhang X."/>
            <person name="Yuan J."/>
            <person name="Li F."/>
            <person name="Xiang J."/>
        </authorList>
    </citation>
    <scope>NUCLEOTIDE SEQUENCE [LARGE SCALE GENOMIC DNA]</scope>
    <source>
        <tissue evidence="2">Muscle</tissue>
    </source>
</reference>
<keyword evidence="1" id="KW-1133">Transmembrane helix</keyword>
<dbReference type="AlphaFoldDB" id="A0A3R7MHA0"/>
<dbReference type="Gene3D" id="1.25.40.20">
    <property type="entry name" value="Ankyrin repeat-containing domain"/>
    <property type="match status" value="1"/>
</dbReference>
<feature type="transmembrane region" description="Helical" evidence="1">
    <location>
        <begin position="170"/>
        <end position="195"/>
    </location>
</feature>
<dbReference type="Proteomes" id="UP000283509">
    <property type="component" value="Unassembled WGS sequence"/>
</dbReference>
<comment type="caution">
    <text evidence="2">The sequence shown here is derived from an EMBL/GenBank/DDBJ whole genome shotgun (WGS) entry which is preliminary data.</text>
</comment>
<dbReference type="SUPFAM" id="SSF48403">
    <property type="entry name" value="Ankyrin repeat"/>
    <property type="match status" value="1"/>
</dbReference>
<reference evidence="2 3" key="2">
    <citation type="submission" date="2019-01" db="EMBL/GenBank/DDBJ databases">
        <title>The decoding of complex shrimp genome reveals the adaptation for benthos swimmer, frequently molting mechanism and breeding impact on genome.</title>
        <authorList>
            <person name="Sun Y."/>
            <person name="Gao Y."/>
            <person name="Yu Y."/>
        </authorList>
    </citation>
    <scope>NUCLEOTIDE SEQUENCE [LARGE SCALE GENOMIC DNA]</scope>
    <source>
        <tissue evidence="2">Muscle</tissue>
    </source>
</reference>
<sequence>MGRHGLVLLCVVKADLTPYIDQDARVWNATGAPVVVPLSGPEQHFLSIFSGHKVQPTIGLGGARATLSYRESGISVHVDGTAGHPLPAFTQHYLTIACYYGAHRVPMCDVNAGANDTPGKRLFMSEMPRSLVITGRVRDYFYVLLHAHNPNPNPTSDPKQSAQAPQNGGVGILLSVLLVVVTLVLAVAVAVALYLQCKEYLRREDEVMVAAKSGHYRQGVDKLLRFYELPATLRDTDGKTILHHAVSAKDDNGYPKWTLESLRSLLENHDCYVSTRDYEVNILPLDANQDPLIEAVKRGSLEAGLMLLCAGAPLCGLPLECITPLEAAQDRSNLPALLPAILRKEYVNKLQYEASCITGNNTQQVELRKNIEELAMDIEKIGPKTTWRFARECEHKSDRSMKG</sequence>
<evidence type="ECO:0000313" key="2">
    <source>
        <dbReference type="EMBL" id="ROT81708.1"/>
    </source>
</evidence>